<protein>
    <submittedName>
        <fullName evidence="1">Uncharacterized protein</fullName>
    </submittedName>
</protein>
<keyword evidence="2" id="KW-1185">Reference proteome</keyword>
<sequence length="61" mass="7201">MSAADILVHCGDFIDMGMKEKVLNFLSWFISLPYPHNKTHYRLNLERIFRPLKFVKGGTRF</sequence>
<reference evidence="1 2" key="1">
    <citation type="submission" date="2017-06" db="EMBL/GenBank/DDBJ databases">
        <authorList>
            <person name="Varghese N."/>
            <person name="Submissions S."/>
        </authorList>
    </citation>
    <scope>NUCLEOTIDE SEQUENCE [LARGE SCALE GENOMIC DNA]</scope>
    <source>
        <strain evidence="1 2">DSM 26989</strain>
    </source>
</reference>
<comment type="caution">
    <text evidence="1">The sequence shown here is derived from an EMBL/GenBank/DDBJ whole genome shotgun (WGS) entry which is preliminary data.</text>
</comment>
<dbReference type="InterPro" id="IPR029052">
    <property type="entry name" value="Metallo-depent_PP-like"/>
</dbReference>
<proteinExistence type="predicted"/>
<accession>A0AA94LKG3</accession>
<dbReference type="EMBL" id="FZNZ01000015">
    <property type="protein sequence ID" value="SNR86658.1"/>
    <property type="molecule type" value="Genomic_DNA"/>
</dbReference>
<organism evidence="1 2">
    <name type="scientific">Prevotella jejuni</name>
    <dbReference type="NCBI Taxonomy" id="1177574"/>
    <lineage>
        <taxon>Bacteria</taxon>
        <taxon>Pseudomonadati</taxon>
        <taxon>Bacteroidota</taxon>
        <taxon>Bacteroidia</taxon>
        <taxon>Bacteroidales</taxon>
        <taxon>Prevotellaceae</taxon>
        <taxon>Prevotella</taxon>
    </lineage>
</organism>
<dbReference type="Proteomes" id="UP000198427">
    <property type="component" value="Unassembled WGS sequence"/>
</dbReference>
<gene>
    <name evidence="1" type="ORF">SAMN06265364_11560</name>
</gene>
<dbReference type="AlphaFoldDB" id="A0AA94LKG3"/>
<name>A0AA94LKG3_9BACT</name>
<dbReference type="Gene3D" id="3.60.21.10">
    <property type="match status" value="1"/>
</dbReference>
<evidence type="ECO:0000313" key="1">
    <source>
        <dbReference type="EMBL" id="SNR86658.1"/>
    </source>
</evidence>
<evidence type="ECO:0000313" key="2">
    <source>
        <dbReference type="Proteomes" id="UP000198427"/>
    </source>
</evidence>